<reference evidence="6 7" key="1">
    <citation type="submission" date="2023-04" db="EMBL/GenBank/DDBJ databases">
        <title>A long-awaited taxogenomic arrangement of the family Halomonadaceae.</title>
        <authorList>
            <person name="De La Haba R."/>
            <person name="Chuvochina M."/>
            <person name="Wittouck S."/>
            <person name="Arahal D.R."/>
            <person name="Sanchez-Porro C."/>
            <person name="Hugenholtz P."/>
            <person name="Ventosa A."/>
        </authorList>
    </citation>
    <scope>NUCLEOTIDE SEQUENCE [LARGE SCALE GENOMIC DNA]</scope>
    <source>
        <strain evidence="6 7">DSM 22428</strain>
    </source>
</reference>
<feature type="transmembrane region" description="Helical" evidence="4">
    <location>
        <begin position="104"/>
        <end position="124"/>
    </location>
</feature>
<accession>A0ABU1GSJ2</accession>
<evidence type="ECO:0000259" key="5">
    <source>
        <dbReference type="PROSITE" id="PS50850"/>
    </source>
</evidence>
<evidence type="ECO:0000256" key="3">
    <source>
        <dbReference type="ARBA" id="ARBA00023136"/>
    </source>
</evidence>
<gene>
    <name evidence="6" type="ORF">QC825_02665</name>
</gene>
<evidence type="ECO:0000256" key="4">
    <source>
        <dbReference type="SAM" id="Phobius"/>
    </source>
</evidence>
<organism evidence="6 7">
    <name type="scientific">Larsenimonas suaedae</name>
    <dbReference type="NCBI Taxonomy" id="1851019"/>
    <lineage>
        <taxon>Bacteria</taxon>
        <taxon>Pseudomonadati</taxon>
        <taxon>Pseudomonadota</taxon>
        <taxon>Gammaproteobacteria</taxon>
        <taxon>Oceanospirillales</taxon>
        <taxon>Halomonadaceae</taxon>
        <taxon>Larsenimonas</taxon>
    </lineage>
</organism>
<evidence type="ECO:0000313" key="7">
    <source>
        <dbReference type="Proteomes" id="UP001269375"/>
    </source>
</evidence>
<comment type="caution">
    <text evidence="6">The sequence shown here is derived from an EMBL/GenBank/DDBJ whole genome shotgun (WGS) entry which is preliminary data.</text>
</comment>
<dbReference type="InterPro" id="IPR020846">
    <property type="entry name" value="MFS_dom"/>
</dbReference>
<keyword evidence="2 4" id="KW-1133">Transmembrane helix</keyword>
<protein>
    <submittedName>
        <fullName evidence="6">MFS transporter</fullName>
    </submittedName>
</protein>
<name>A0ABU1GSJ2_9GAMM</name>
<dbReference type="Pfam" id="PF07690">
    <property type="entry name" value="MFS_1"/>
    <property type="match status" value="1"/>
</dbReference>
<dbReference type="EMBL" id="JARWAO010000001">
    <property type="protein sequence ID" value="MDR5894978.1"/>
    <property type="molecule type" value="Genomic_DNA"/>
</dbReference>
<dbReference type="InterPro" id="IPR036259">
    <property type="entry name" value="MFS_trans_sf"/>
</dbReference>
<evidence type="ECO:0000256" key="2">
    <source>
        <dbReference type="ARBA" id="ARBA00022989"/>
    </source>
</evidence>
<feature type="transmembrane region" description="Helical" evidence="4">
    <location>
        <begin position="166"/>
        <end position="186"/>
    </location>
</feature>
<evidence type="ECO:0000313" key="6">
    <source>
        <dbReference type="EMBL" id="MDR5894978.1"/>
    </source>
</evidence>
<dbReference type="SUPFAM" id="SSF103473">
    <property type="entry name" value="MFS general substrate transporter"/>
    <property type="match status" value="1"/>
</dbReference>
<feature type="transmembrane region" description="Helical" evidence="4">
    <location>
        <begin position="43"/>
        <end position="68"/>
    </location>
</feature>
<sequence>MHQTHESPLSRALVLLMAITTGVAVASNYYAQPLLHTIAGKLGLSFADAGVIVTVAQAGYAAGLLFLVPLGDLLDRRRMIGVMMLLAAGGLFISASAVSLPMLLVGTALTGVFSVVAQVLVPFAATLARPEERGQVVGTVMSGLLLGILLARTVSGALSSLGTWRTVYWVAGVLMLINAVALYRALPSYKSETRMSYATLLASIGHLFRAHALLRRQALIGFLVFAMFSVFWTSMAFLLSSPPFQYSDAVIGLFGLAGAVGALAARQAGRLVDQGRGHQTTLAGAVMLLIAWGLLWWVPHELVWLVVAIVLLDLAVQAMHITNMNLIYAIDQAARSRLNAGYMTCYFLGGAFGSLASAWMYQHYAWNGVALLGGAIAVVTAVVGVASHVGRARA</sequence>
<dbReference type="PANTHER" id="PTHR42910:SF1">
    <property type="entry name" value="MAJOR FACILITATOR SUPERFAMILY (MFS) PROFILE DOMAIN-CONTAINING PROTEIN"/>
    <property type="match status" value="1"/>
</dbReference>
<dbReference type="RefSeq" id="WP_251592519.1">
    <property type="nucleotide sequence ID" value="NZ_JAMLJI010000002.1"/>
</dbReference>
<dbReference type="PANTHER" id="PTHR42910">
    <property type="entry name" value="TRANSPORTER SCO4007-RELATED"/>
    <property type="match status" value="1"/>
</dbReference>
<feature type="transmembrane region" description="Helical" evidence="4">
    <location>
        <begin position="304"/>
        <end position="328"/>
    </location>
</feature>
<feature type="transmembrane region" description="Helical" evidence="4">
    <location>
        <begin position="277"/>
        <end position="298"/>
    </location>
</feature>
<dbReference type="InterPro" id="IPR011701">
    <property type="entry name" value="MFS"/>
</dbReference>
<feature type="transmembrane region" description="Helical" evidence="4">
    <location>
        <begin position="80"/>
        <end position="98"/>
    </location>
</feature>
<proteinExistence type="predicted"/>
<keyword evidence="3 4" id="KW-0472">Membrane</keyword>
<dbReference type="PROSITE" id="PS50850">
    <property type="entry name" value="MFS"/>
    <property type="match status" value="1"/>
</dbReference>
<dbReference type="Proteomes" id="UP001269375">
    <property type="component" value="Unassembled WGS sequence"/>
</dbReference>
<feature type="transmembrane region" description="Helical" evidence="4">
    <location>
        <begin position="340"/>
        <end position="359"/>
    </location>
</feature>
<feature type="transmembrane region" description="Helical" evidence="4">
    <location>
        <begin position="12"/>
        <end position="31"/>
    </location>
</feature>
<evidence type="ECO:0000256" key="1">
    <source>
        <dbReference type="ARBA" id="ARBA00022692"/>
    </source>
</evidence>
<dbReference type="CDD" id="cd17324">
    <property type="entry name" value="MFS_NepI_like"/>
    <property type="match status" value="1"/>
</dbReference>
<feature type="transmembrane region" description="Helical" evidence="4">
    <location>
        <begin position="246"/>
        <end position="265"/>
    </location>
</feature>
<feature type="transmembrane region" description="Helical" evidence="4">
    <location>
        <begin position="218"/>
        <end position="240"/>
    </location>
</feature>
<keyword evidence="7" id="KW-1185">Reference proteome</keyword>
<feature type="transmembrane region" description="Helical" evidence="4">
    <location>
        <begin position="365"/>
        <end position="386"/>
    </location>
</feature>
<feature type="domain" description="Major facilitator superfamily (MFS) profile" evidence="5">
    <location>
        <begin position="13"/>
        <end position="392"/>
    </location>
</feature>
<dbReference type="Gene3D" id="1.20.1250.20">
    <property type="entry name" value="MFS general substrate transporter like domains"/>
    <property type="match status" value="1"/>
</dbReference>
<feature type="transmembrane region" description="Helical" evidence="4">
    <location>
        <begin position="136"/>
        <end position="154"/>
    </location>
</feature>
<keyword evidence="1 4" id="KW-0812">Transmembrane</keyword>